<dbReference type="KEGG" id="ppp:112292755"/>
<proteinExistence type="predicted"/>
<dbReference type="AlphaFoldDB" id="A0A2K1JDD5"/>
<keyword evidence="4" id="KW-1185">Reference proteome</keyword>
<organism evidence="2">
    <name type="scientific">Physcomitrium patens</name>
    <name type="common">Spreading-leaved earth moss</name>
    <name type="synonym">Physcomitrella patens</name>
    <dbReference type="NCBI Taxonomy" id="3218"/>
    <lineage>
        <taxon>Eukaryota</taxon>
        <taxon>Viridiplantae</taxon>
        <taxon>Streptophyta</taxon>
        <taxon>Embryophyta</taxon>
        <taxon>Bryophyta</taxon>
        <taxon>Bryophytina</taxon>
        <taxon>Bryopsida</taxon>
        <taxon>Funariidae</taxon>
        <taxon>Funariales</taxon>
        <taxon>Funariaceae</taxon>
        <taxon>Physcomitrium</taxon>
    </lineage>
</organism>
<reference evidence="2 4" key="1">
    <citation type="journal article" date="2008" name="Science">
        <title>The Physcomitrella genome reveals evolutionary insights into the conquest of land by plants.</title>
        <authorList>
            <person name="Rensing S."/>
            <person name="Lang D."/>
            <person name="Zimmer A."/>
            <person name="Terry A."/>
            <person name="Salamov A."/>
            <person name="Shapiro H."/>
            <person name="Nishiyama T."/>
            <person name="Perroud P.-F."/>
            <person name="Lindquist E."/>
            <person name="Kamisugi Y."/>
            <person name="Tanahashi T."/>
            <person name="Sakakibara K."/>
            <person name="Fujita T."/>
            <person name="Oishi K."/>
            <person name="Shin-I T."/>
            <person name="Kuroki Y."/>
            <person name="Toyoda A."/>
            <person name="Suzuki Y."/>
            <person name="Hashimoto A."/>
            <person name="Yamaguchi K."/>
            <person name="Sugano A."/>
            <person name="Kohara Y."/>
            <person name="Fujiyama A."/>
            <person name="Anterola A."/>
            <person name="Aoki S."/>
            <person name="Ashton N."/>
            <person name="Barbazuk W.B."/>
            <person name="Barker E."/>
            <person name="Bennetzen J."/>
            <person name="Bezanilla M."/>
            <person name="Blankenship R."/>
            <person name="Cho S.H."/>
            <person name="Dutcher S."/>
            <person name="Estelle M."/>
            <person name="Fawcett J.A."/>
            <person name="Gundlach H."/>
            <person name="Hanada K."/>
            <person name="Heyl A."/>
            <person name="Hicks K.A."/>
            <person name="Hugh J."/>
            <person name="Lohr M."/>
            <person name="Mayer K."/>
            <person name="Melkozernov A."/>
            <person name="Murata T."/>
            <person name="Nelson D."/>
            <person name="Pils B."/>
            <person name="Prigge M."/>
            <person name="Reiss B."/>
            <person name="Renner T."/>
            <person name="Rombauts S."/>
            <person name="Rushton P."/>
            <person name="Sanderfoot A."/>
            <person name="Schween G."/>
            <person name="Shiu S.-H."/>
            <person name="Stueber K."/>
            <person name="Theodoulou F.L."/>
            <person name="Tu H."/>
            <person name="Van de Peer Y."/>
            <person name="Verrier P.J."/>
            <person name="Waters E."/>
            <person name="Wood A."/>
            <person name="Yang L."/>
            <person name="Cove D."/>
            <person name="Cuming A."/>
            <person name="Hasebe M."/>
            <person name="Lucas S."/>
            <person name="Mishler D.B."/>
            <person name="Reski R."/>
            <person name="Grigoriev I."/>
            <person name="Quatrano R.S."/>
            <person name="Boore J.L."/>
        </authorList>
    </citation>
    <scope>NUCLEOTIDE SEQUENCE [LARGE SCALE GENOMIC DNA]</scope>
    <source>
        <strain evidence="3 4">cv. Gransden 2004</strain>
    </source>
</reference>
<dbReference type="Proteomes" id="UP000006727">
    <property type="component" value="Chromosome 15"/>
</dbReference>
<dbReference type="Gramene" id="Pp3c15_16300V3.3">
    <property type="protein sequence ID" value="Pp3c15_16300V3.3"/>
    <property type="gene ID" value="Pp3c15_16300"/>
</dbReference>
<dbReference type="PANTHER" id="PTHR31071">
    <property type="entry name" value="GB|AAF24581.1"/>
    <property type="match status" value="1"/>
</dbReference>
<feature type="coiled-coil region" evidence="1">
    <location>
        <begin position="281"/>
        <end position="375"/>
    </location>
</feature>
<dbReference type="OrthoDB" id="1927957at2759"/>
<name>A0A2K1JDD5_PHYPA</name>
<dbReference type="RefSeq" id="XP_024397326.1">
    <property type="nucleotide sequence ID" value="XM_024541558.2"/>
</dbReference>
<dbReference type="GeneID" id="112292755"/>
<evidence type="ECO:0000256" key="1">
    <source>
        <dbReference type="SAM" id="Coils"/>
    </source>
</evidence>
<dbReference type="EnsemblPlants" id="Pp3c15_16300V3.3">
    <property type="protein sequence ID" value="Pp3c15_16300V3.3"/>
    <property type="gene ID" value="Pp3c15_16300"/>
</dbReference>
<reference evidence="2 4" key="2">
    <citation type="journal article" date="2018" name="Plant J.">
        <title>The Physcomitrella patens chromosome-scale assembly reveals moss genome structure and evolution.</title>
        <authorList>
            <person name="Lang D."/>
            <person name="Ullrich K.K."/>
            <person name="Murat F."/>
            <person name="Fuchs J."/>
            <person name="Jenkins J."/>
            <person name="Haas F.B."/>
            <person name="Piednoel M."/>
            <person name="Gundlach H."/>
            <person name="Van Bel M."/>
            <person name="Meyberg R."/>
            <person name="Vives C."/>
            <person name="Morata J."/>
            <person name="Symeonidi A."/>
            <person name="Hiss M."/>
            <person name="Muchero W."/>
            <person name="Kamisugi Y."/>
            <person name="Saleh O."/>
            <person name="Blanc G."/>
            <person name="Decker E.L."/>
            <person name="van Gessel N."/>
            <person name="Grimwood J."/>
            <person name="Hayes R.D."/>
            <person name="Graham S.W."/>
            <person name="Gunter L.E."/>
            <person name="McDaniel S.F."/>
            <person name="Hoernstein S.N.W."/>
            <person name="Larsson A."/>
            <person name="Li F.W."/>
            <person name="Perroud P.F."/>
            <person name="Phillips J."/>
            <person name="Ranjan P."/>
            <person name="Rokshar D.S."/>
            <person name="Rothfels C.J."/>
            <person name="Schneider L."/>
            <person name="Shu S."/>
            <person name="Stevenson D.W."/>
            <person name="Thummler F."/>
            <person name="Tillich M."/>
            <person name="Villarreal Aguilar J.C."/>
            <person name="Widiez T."/>
            <person name="Wong G.K."/>
            <person name="Wymore A."/>
            <person name="Zhang Y."/>
            <person name="Zimmer A.D."/>
            <person name="Quatrano R.S."/>
            <person name="Mayer K.F.X."/>
            <person name="Goodstein D."/>
            <person name="Casacuberta J.M."/>
            <person name="Vandepoele K."/>
            <person name="Reski R."/>
            <person name="Cuming A.C."/>
            <person name="Tuskan G.A."/>
            <person name="Maumus F."/>
            <person name="Salse J."/>
            <person name="Schmutz J."/>
            <person name="Rensing S.A."/>
        </authorList>
    </citation>
    <scope>NUCLEOTIDE SEQUENCE [LARGE SCALE GENOMIC DNA]</scope>
    <source>
        <strain evidence="3 4">cv. Gransden 2004</strain>
    </source>
</reference>
<evidence type="ECO:0000313" key="2">
    <source>
        <dbReference type="EMBL" id="PNR39536.1"/>
    </source>
</evidence>
<dbReference type="EnsemblPlants" id="Pp3c15_16300V3.2">
    <property type="protein sequence ID" value="Pp3c15_16300V3.2"/>
    <property type="gene ID" value="Pp3c15_16300"/>
</dbReference>
<sequence>MHRANKKMFEPGWHPQGLRVKRGILVGRRASPTTPVPSWKVFDNQLYDGIAAAGTARAAIRRATPVSARKLAASLWELQDHPLPACLCSQHWLKGISDNSSPRSQADSYFSPRSCKFAYQQYVKTGAENDKRGEDFGKHLAAMSMHVHHSEKGEKPDYHVTYAPIQIEGQSHQFSPAYSNCSSHRKCNRKAVDDSTTTSSELLKVLSRIRILEEQHNSSLSLTSTLRAELEQARARVHDLEKTQKAARREVESIMKKMIDVKASWKVKEQEKMQEKIAIGVQAVKDELEDERKVRHRLEISNLRMTKELVEVKMAAGKALEQLENERRTRQLMEDVCDELAREIGQGKLEKEEFIRQSERVRDELEEERRMLQLAEVWREERVQMKLIEAKVALEEKGAALDFMRGELEAFLRCQKGNGRNPALKEAQVLRNVITAMHPSRLIASFPSIALNQEPSSDNDVYTVNLSAEDQLTSDEALEDRYRGNLLDSQDTANRWEDSEGDMVEANYDARIFSSANVHVRRRNSHKWHAEGTNEGESDFVSESHDSEKEDTHEVACEEFPWNGYYEDDLRLGNDGIVHAPDPQDSVDEYSLTVEDIEALSRPNGHHVEVVWGEGAFDDVQANCFALRRDDDALDQHHSSKRLLNEHVNHLMSDSSPHQKPQQLQSPDKASNTHIIRGMKGHMKWPRNIDVVMRSKLLESNLERQQLRHR</sequence>
<dbReference type="Gramene" id="Pp3c15_16300V3.1">
    <property type="protein sequence ID" value="Pp3c15_16300V3.1"/>
    <property type="gene ID" value="Pp3c15_16300"/>
</dbReference>
<dbReference type="EMBL" id="ABEU02000015">
    <property type="protein sequence ID" value="PNR39536.1"/>
    <property type="molecule type" value="Genomic_DNA"/>
</dbReference>
<dbReference type="PANTHER" id="PTHR31071:SF2">
    <property type="entry name" value="ACTIN CYTOSKELETON-REGULATORY COMPLEX PAN-LIKE PROTEIN"/>
    <property type="match status" value="1"/>
</dbReference>
<dbReference type="PaxDb" id="3218-PP1S248_17V6.1"/>
<reference evidence="3" key="3">
    <citation type="submission" date="2020-12" db="UniProtKB">
        <authorList>
            <consortium name="EnsemblPlants"/>
        </authorList>
    </citation>
    <scope>IDENTIFICATION</scope>
</reference>
<evidence type="ECO:0000313" key="4">
    <source>
        <dbReference type="Proteomes" id="UP000006727"/>
    </source>
</evidence>
<dbReference type="InterPro" id="IPR043424">
    <property type="entry name" value="BLT-like"/>
</dbReference>
<protein>
    <submittedName>
        <fullName evidence="2 3">Uncharacterized protein</fullName>
    </submittedName>
</protein>
<gene>
    <name evidence="3" type="primary">LOC112292755</name>
    <name evidence="2" type="ORF">PHYPA_019814</name>
</gene>
<keyword evidence="1" id="KW-0175">Coiled coil</keyword>
<evidence type="ECO:0000313" key="3">
    <source>
        <dbReference type="EnsemblPlants" id="Pp3c15_16300V3.1"/>
    </source>
</evidence>
<feature type="coiled-coil region" evidence="1">
    <location>
        <begin position="223"/>
        <end position="257"/>
    </location>
</feature>
<dbReference type="FunCoup" id="A0A2K1JDD5">
    <property type="interactions" value="816"/>
</dbReference>
<dbReference type="Gramene" id="Pp3c15_16300V3.2">
    <property type="protein sequence ID" value="Pp3c15_16300V3.2"/>
    <property type="gene ID" value="Pp3c15_16300"/>
</dbReference>
<dbReference type="EnsemblPlants" id="Pp3c15_16300V3.1">
    <property type="protein sequence ID" value="Pp3c15_16300V3.1"/>
    <property type="gene ID" value="Pp3c15_16300"/>
</dbReference>
<accession>A0A2K1JDD5</accession>